<reference evidence="1" key="1">
    <citation type="journal article" date="2014" name="Front. Microbiol.">
        <title>High frequency of phylogenetically diverse reductive dehalogenase-homologous genes in deep subseafloor sedimentary metagenomes.</title>
        <authorList>
            <person name="Kawai M."/>
            <person name="Futagami T."/>
            <person name="Toyoda A."/>
            <person name="Takaki Y."/>
            <person name="Nishi S."/>
            <person name="Hori S."/>
            <person name="Arai W."/>
            <person name="Tsubouchi T."/>
            <person name="Morono Y."/>
            <person name="Uchiyama I."/>
            <person name="Ito T."/>
            <person name="Fujiyama A."/>
            <person name="Inagaki F."/>
            <person name="Takami H."/>
        </authorList>
    </citation>
    <scope>NUCLEOTIDE SEQUENCE</scope>
    <source>
        <strain evidence="1">Expedition CK06-06</strain>
    </source>
</reference>
<name>X1PIA8_9ZZZZ</name>
<protein>
    <submittedName>
        <fullName evidence="1">Uncharacterized protein</fullName>
    </submittedName>
</protein>
<evidence type="ECO:0000313" key="1">
    <source>
        <dbReference type="EMBL" id="GAI55573.1"/>
    </source>
</evidence>
<proteinExistence type="predicted"/>
<organism evidence="1">
    <name type="scientific">marine sediment metagenome</name>
    <dbReference type="NCBI Taxonomy" id="412755"/>
    <lineage>
        <taxon>unclassified sequences</taxon>
        <taxon>metagenomes</taxon>
        <taxon>ecological metagenomes</taxon>
    </lineage>
</organism>
<accession>X1PIA8</accession>
<gene>
    <name evidence="1" type="ORF">S06H3_61803</name>
</gene>
<dbReference type="EMBL" id="BARV01040601">
    <property type="protein sequence ID" value="GAI55573.1"/>
    <property type="molecule type" value="Genomic_DNA"/>
</dbReference>
<comment type="caution">
    <text evidence="1">The sequence shown here is derived from an EMBL/GenBank/DDBJ whole genome shotgun (WGS) entry which is preliminary data.</text>
</comment>
<sequence length="47" mass="5628">MKLNARWIEESHDELCLRCEERKGGRFLIVDLPNRKYAAFCEDCLRV</sequence>
<dbReference type="AlphaFoldDB" id="X1PIA8"/>